<evidence type="ECO:0000256" key="4">
    <source>
        <dbReference type="ARBA" id="ARBA00022643"/>
    </source>
</evidence>
<evidence type="ECO:0000256" key="3">
    <source>
        <dbReference type="ARBA" id="ARBA00022630"/>
    </source>
</evidence>
<comment type="caution">
    <text evidence="10">The sequence shown here is derived from an EMBL/GenBank/DDBJ whole genome shotgun (WGS) entry which is preliminary data.</text>
</comment>
<dbReference type="AlphaFoldDB" id="K1TK00"/>
<keyword evidence="5 9" id="KW-0812">Transmembrane</keyword>
<keyword evidence="2" id="KW-0597">Phosphoprotein</keyword>
<proteinExistence type="predicted"/>
<dbReference type="PANTHER" id="PTHR30578:SF0">
    <property type="entry name" value="ION-TRANSLOCATING OXIDOREDUCTASE COMPLEX SUBUNIT D"/>
    <property type="match status" value="1"/>
</dbReference>
<evidence type="ECO:0000256" key="8">
    <source>
        <dbReference type="ARBA" id="ARBA00023136"/>
    </source>
</evidence>
<evidence type="ECO:0000313" key="10">
    <source>
        <dbReference type="EMBL" id="EKC66605.1"/>
    </source>
</evidence>
<dbReference type="Pfam" id="PF03116">
    <property type="entry name" value="NQR2_RnfD_RnfE"/>
    <property type="match status" value="1"/>
</dbReference>
<evidence type="ECO:0000256" key="7">
    <source>
        <dbReference type="ARBA" id="ARBA00022989"/>
    </source>
</evidence>
<keyword evidence="8 9" id="KW-0472">Membrane</keyword>
<keyword evidence="1" id="KW-0813">Transport</keyword>
<gene>
    <name evidence="10" type="ORF">LEA_09732</name>
</gene>
<feature type="transmembrane region" description="Helical" evidence="9">
    <location>
        <begin position="25"/>
        <end position="42"/>
    </location>
</feature>
<sequence>MTPKEYTFDAAYQPQVRAKRGTREIMLDVIIALLPALCVGVWQFGAQALIPLAVSIVSCVFFEWAYRKLMKKPDSIGDLSAVVTGILLAYTLPANCKWWLPIIGAFFAIVVVKQLYGGIGKNFLNPALAGRAFLLASYAL</sequence>
<dbReference type="EMBL" id="AJWY01006529">
    <property type="protein sequence ID" value="EKC66605.1"/>
    <property type="molecule type" value="Genomic_DNA"/>
</dbReference>
<keyword evidence="6" id="KW-1278">Translocase</keyword>
<keyword evidence="3" id="KW-0285">Flavoprotein</keyword>
<reference evidence="10" key="1">
    <citation type="journal article" date="2013" name="Environ. Microbiol.">
        <title>Microbiota from the distal guts of lean and obese adolescents exhibit partial functional redundancy besides clear differences in community structure.</title>
        <authorList>
            <person name="Ferrer M."/>
            <person name="Ruiz A."/>
            <person name="Lanza F."/>
            <person name="Haange S.B."/>
            <person name="Oberbach A."/>
            <person name="Till H."/>
            <person name="Bargiela R."/>
            <person name="Campoy C."/>
            <person name="Segura M.T."/>
            <person name="Richter M."/>
            <person name="von Bergen M."/>
            <person name="Seifert J."/>
            <person name="Suarez A."/>
        </authorList>
    </citation>
    <scope>NUCLEOTIDE SEQUENCE</scope>
</reference>
<feature type="transmembrane region" description="Helical" evidence="9">
    <location>
        <begin position="48"/>
        <end position="66"/>
    </location>
</feature>
<dbReference type="GO" id="GO:0055085">
    <property type="term" value="P:transmembrane transport"/>
    <property type="evidence" value="ECO:0007669"/>
    <property type="project" value="InterPro"/>
</dbReference>
<evidence type="ECO:0000256" key="2">
    <source>
        <dbReference type="ARBA" id="ARBA00022553"/>
    </source>
</evidence>
<dbReference type="GO" id="GO:0005886">
    <property type="term" value="C:plasma membrane"/>
    <property type="evidence" value="ECO:0007669"/>
    <property type="project" value="TreeGrafter"/>
</dbReference>
<evidence type="ECO:0000256" key="1">
    <source>
        <dbReference type="ARBA" id="ARBA00022448"/>
    </source>
</evidence>
<organism evidence="10">
    <name type="scientific">human gut metagenome</name>
    <dbReference type="NCBI Taxonomy" id="408170"/>
    <lineage>
        <taxon>unclassified sequences</taxon>
        <taxon>metagenomes</taxon>
        <taxon>organismal metagenomes</taxon>
    </lineage>
</organism>
<feature type="non-terminal residue" evidence="10">
    <location>
        <position position="140"/>
    </location>
</feature>
<dbReference type="InterPro" id="IPR004338">
    <property type="entry name" value="NqrB/RnfD"/>
</dbReference>
<evidence type="ECO:0000256" key="5">
    <source>
        <dbReference type="ARBA" id="ARBA00022692"/>
    </source>
</evidence>
<name>K1TK00_9ZZZZ</name>
<evidence type="ECO:0000256" key="9">
    <source>
        <dbReference type="SAM" id="Phobius"/>
    </source>
</evidence>
<dbReference type="PANTHER" id="PTHR30578">
    <property type="entry name" value="ELECTRON TRANSPORT COMPLEX PROTEIN RNFD"/>
    <property type="match status" value="1"/>
</dbReference>
<keyword evidence="7 9" id="KW-1133">Transmembrane helix</keyword>
<accession>K1TK00</accession>
<protein>
    <submittedName>
        <fullName evidence="10">Electron transport complex, RnfABCDGE type, D subunit</fullName>
    </submittedName>
</protein>
<evidence type="ECO:0000256" key="6">
    <source>
        <dbReference type="ARBA" id="ARBA00022967"/>
    </source>
</evidence>
<keyword evidence="4" id="KW-0288">FMN</keyword>
<feature type="transmembrane region" description="Helical" evidence="9">
    <location>
        <begin position="98"/>
        <end position="116"/>
    </location>
</feature>